<reference evidence="2" key="1">
    <citation type="submission" date="2014-09" db="EMBL/GenBank/DDBJ databases">
        <authorList>
            <person name="Magalhaes I.L.F."/>
            <person name="Oliveira U."/>
            <person name="Santos F.R."/>
            <person name="Vidigal T.H.D.A."/>
            <person name="Brescovit A.D."/>
            <person name="Santos A.J."/>
        </authorList>
    </citation>
    <scope>NUCLEOTIDE SEQUENCE</scope>
    <source>
        <tissue evidence="2">Shoot tissue taken approximately 20 cm above the soil surface</tissue>
    </source>
</reference>
<name>A0A0A9GQK7_ARUDO</name>
<evidence type="ECO:0000313" key="2">
    <source>
        <dbReference type="EMBL" id="JAE25669.1"/>
    </source>
</evidence>
<sequence length="52" mass="5971">MLIYWFAGSLESNTLCVVWSGRLVLILFLFIFFLKNDDVPFEVVLSILTVGM</sequence>
<dbReference type="EMBL" id="GBRH01172227">
    <property type="protein sequence ID" value="JAE25669.1"/>
    <property type="molecule type" value="Transcribed_RNA"/>
</dbReference>
<keyword evidence="1" id="KW-1133">Transmembrane helix</keyword>
<accession>A0A0A9GQK7</accession>
<feature type="transmembrane region" description="Helical" evidence="1">
    <location>
        <begin position="12"/>
        <end position="34"/>
    </location>
</feature>
<keyword evidence="1" id="KW-0812">Transmembrane</keyword>
<dbReference type="AlphaFoldDB" id="A0A0A9GQK7"/>
<protein>
    <submittedName>
        <fullName evidence="2">Uncharacterized protein</fullName>
    </submittedName>
</protein>
<reference evidence="2" key="2">
    <citation type="journal article" date="2015" name="Data Brief">
        <title>Shoot transcriptome of the giant reed, Arundo donax.</title>
        <authorList>
            <person name="Barrero R.A."/>
            <person name="Guerrero F.D."/>
            <person name="Moolhuijzen P."/>
            <person name="Goolsby J.A."/>
            <person name="Tidwell J."/>
            <person name="Bellgard S.E."/>
            <person name="Bellgard M.I."/>
        </authorList>
    </citation>
    <scope>NUCLEOTIDE SEQUENCE</scope>
    <source>
        <tissue evidence="2">Shoot tissue taken approximately 20 cm above the soil surface</tissue>
    </source>
</reference>
<evidence type="ECO:0000256" key="1">
    <source>
        <dbReference type="SAM" id="Phobius"/>
    </source>
</evidence>
<organism evidence="2">
    <name type="scientific">Arundo donax</name>
    <name type="common">Giant reed</name>
    <name type="synonym">Donax arundinaceus</name>
    <dbReference type="NCBI Taxonomy" id="35708"/>
    <lineage>
        <taxon>Eukaryota</taxon>
        <taxon>Viridiplantae</taxon>
        <taxon>Streptophyta</taxon>
        <taxon>Embryophyta</taxon>
        <taxon>Tracheophyta</taxon>
        <taxon>Spermatophyta</taxon>
        <taxon>Magnoliopsida</taxon>
        <taxon>Liliopsida</taxon>
        <taxon>Poales</taxon>
        <taxon>Poaceae</taxon>
        <taxon>PACMAD clade</taxon>
        <taxon>Arundinoideae</taxon>
        <taxon>Arundineae</taxon>
        <taxon>Arundo</taxon>
    </lineage>
</organism>
<proteinExistence type="predicted"/>
<keyword evidence="1" id="KW-0472">Membrane</keyword>